<evidence type="ECO:0000313" key="2">
    <source>
        <dbReference type="Proteomes" id="UP000789860"/>
    </source>
</evidence>
<reference evidence="1" key="1">
    <citation type="submission" date="2021-06" db="EMBL/GenBank/DDBJ databases">
        <authorList>
            <person name="Kallberg Y."/>
            <person name="Tangrot J."/>
            <person name="Rosling A."/>
        </authorList>
    </citation>
    <scope>NUCLEOTIDE SEQUENCE</scope>
    <source>
        <strain evidence="1">AU212A</strain>
    </source>
</reference>
<organism evidence="1 2">
    <name type="scientific">Scutellospora calospora</name>
    <dbReference type="NCBI Taxonomy" id="85575"/>
    <lineage>
        <taxon>Eukaryota</taxon>
        <taxon>Fungi</taxon>
        <taxon>Fungi incertae sedis</taxon>
        <taxon>Mucoromycota</taxon>
        <taxon>Glomeromycotina</taxon>
        <taxon>Glomeromycetes</taxon>
        <taxon>Diversisporales</taxon>
        <taxon>Gigasporaceae</taxon>
        <taxon>Scutellospora</taxon>
    </lineage>
</organism>
<dbReference type="Proteomes" id="UP000789860">
    <property type="component" value="Unassembled WGS sequence"/>
</dbReference>
<sequence length="189" mass="21556">MTRRKKRQKEKKKQKAREDSNMDIDDDLTEINASDMLTPIICHNSHYPLLMNLLVLMSLTNNTLELYTIGLPVKKKDKLLENTISSKLYSVDLPGHRNDVRTLALSFDDELFSFLPGNRNVIIGTKLGYLELFDIASSSQIESIKAYDGPIWSLQVRPDKRELVTGSADSNVKFWEFSTSQKADTNESQ</sequence>
<protein>
    <submittedName>
        <fullName evidence="1">2775_t:CDS:1</fullName>
    </submittedName>
</protein>
<proteinExistence type="predicted"/>
<name>A0ACA9NKX4_9GLOM</name>
<feature type="non-terminal residue" evidence="1">
    <location>
        <position position="189"/>
    </location>
</feature>
<accession>A0ACA9NKX4</accession>
<comment type="caution">
    <text evidence="1">The sequence shown here is derived from an EMBL/GenBank/DDBJ whole genome shotgun (WGS) entry which is preliminary data.</text>
</comment>
<gene>
    <name evidence="1" type="ORF">SCALOS_LOCUS8893</name>
</gene>
<dbReference type="EMBL" id="CAJVPM010025239">
    <property type="protein sequence ID" value="CAG8657148.1"/>
    <property type="molecule type" value="Genomic_DNA"/>
</dbReference>
<keyword evidence="2" id="KW-1185">Reference proteome</keyword>
<evidence type="ECO:0000313" key="1">
    <source>
        <dbReference type="EMBL" id="CAG8657148.1"/>
    </source>
</evidence>